<dbReference type="InterPro" id="IPR000792">
    <property type="entry name" value="Tscrpt_reg_LuxR_C"/>
</dbReference>
<dbReference type="InterPro" id="IPR036388">
    <property type="entry name" value="WH-like_DNA-bd_sf"/>
</dbReference>
<organism evidence="3 4">
    <name type="scientific">Microbispora rosea</name>
    <dbReference type="NCBI Taxonomy" id="58117"/>
    <lineage>
        <taxon>Bacteria</taxon>
        <taxon>Bacillati</taxon>
        <taxon>Actinomycetota</taxon>
        <taxon>Actinomycetes</taxon>
        <taxon>Streptosporangiales</taxon>
        <taxon>Streptosporangiaceae</taxon>
        <taxon>Microbispora</taxon>
    </lineage>
</organism>
<keyword evidence="4" id="KW-1185">Reference proteome</keyword>
<dbReference type="PANTHER" id="PTHR47691:SF3">
    <property type="entry name" value="HTH-TYPE TRANSCRIPTIONAL REGULATOR RV0890C-RELATED"/>
    <property type="match status" value="1"/>
</dbReference>
<evidence type="ECO:0000259" key="2">
    <source>
        <dbReference type="PROSITE" id="PS50043"/>
    </source>
</evidence>
<dbReference type="InterPro" id="IPR027417">
    <property type="entry name" value="P-loop_NTPase"/>
</dbReference>
<dbReference type="CDD" id="cd06170">
    <property type="entry name" value="LuxR_C_like"/>
    <property type="match status" value="1"/>
</dbReference>
<name>A0A1N7CND6_9ACTN</name>
<dbReference type="PANTHER" id="PTHR47691">
    <property type="entry name" value="REGULATOR-RELATED"/>
    <property type="match status" value="1"/>
</dbReference>
<dbReference type="PRINTS" id="PR00364">
    <property type="entry name" value="DISEASERSIST"/>
</dbReference>
<dbReference type="Gene3D" id="1.10.10.10">
    <property type="entry name" value="Winged helix-like DNA-binding domain superfamily/Winged helix DNA-binding domain"/>
    <property type="match status" value="1"/>
</dbReference>
<dbReference type="InterPro" id="IPR011990">
    <property type="entry name" value="TPR-like_helical_dom_sf"/>
</dbReference>
<proteinExistence type="predicted"/>
<dbReference type="Pfam" id="PF00196">
    <property type="entry name" value="GerE"/>
    <property type="match status" value="1"/>
</dbReference>
<feature type="domain" description="HTH luxR-type" evidence="2">
    <location>
        <begin position="712"/>
        <end position="776"/>
    </location>
</feature>
<dbReference type="Pfam" id="PF00931">
    <property type="entry name" value="NB-ARC"/>
    <property type="match status" value="1"/>
</dbReference>
<dbReference type="Gene3D" id="1.25.40.10">
    <property type="entry name" value="Tetratricopeptide repeat domain"/>
    <property type="match status" value="1"/>
</dbReference>
<dbReference type="SUPFAM" id="SSF52540">
    <property type="entry name" value="P-loop containing nucleoside triphosphate hydrolases"/>
    <property type="match status" value="1"/>
</dbReference>
<sequence length="807" mass="88320">MGVMTAMRTRVARGEQDGLPAEVTSFVGRRHEVAELKRLLGTSHVVTLIGMGGVGKTRLALRAAEEVRRTFPGGVRLVELGALEDPGLLAQAVAEALSVNEHSTRPPLDVLVERLRGRQALIVLDNCEHVLAECAVLVDTLVRALPDLRVLATSRQALGIAGEQILELAPLSTPTPGGDSAVPLAESDAVRLFAERAASVVPGFEVTEENEEVVAEICRRLDGLPLAIEMAAVRLRALSVRQVLERLDDRFRLLTGGSRAALPRQRTLRALFEWSYELCTEQERLLWQRVSVFAGRLDLEAAEQVCAGDGIAREDVLELVAGLVDKSVLLRRESDGMVRYCLLDTVRQFGRELLAASGEEATLHRRHRDYYRKITSRAWAELFSAAQQSWVERLQPDHVNLRKALDWSLREPGEAETGLAMTAELLYHWSGYHLSEGAGWFDRSLAAATEPGEVRAHALWAGAWISLLRGDCATTLARLEEAASIAERLGLRVTLGYIAFLSGMAAVSVGDLESGMRRYEEAEAAHRAVGNPMGLALALNRLALANAFLGRPAARDLAEECVALCDLYGEGWHRAYALLALAIDAWNRGDTRAACQINNESLRYNTAMGDQIGMGMNLEAHAWFAAGEQKYERAARLLGVVRTCWQAVGARLAEFRYMIRCHDECEAATVEALGERAFQTEFSRGAALTREEALVCALLERVPAVREPAPFEGRIAPLTRRETEIAHLVAEGLSNKDIAGRLVISQRTAEGHIEHILDKLGFKSRAQVAAWVQERLSEYADGQVADGATGPMSGPVSGGRRRAARTT</sequence>
<dbReference type="InterPro" id="IPR016032">
    <property type="entry name" value="Sig_transdc_resp-reg_C-effctor"/>
</dbReference>
<dbReference type="STRING" id="58117.SAMN05421833_11299"/>
<dbReference type="InterPro" id="IPR058852">
    <property type="entry name" value="HTH_77"/>
</dbReference>
<dbReference type="PROSITE" id="PS50043">
    <property type="entry name" value="HTH_LUXR_2"/>
    <property type="match status" value="1"/>
</dbReference>
<reference evidence="4" key="1">
    <citation type="submission" date="2017-01" db="EMBL/GenBank/DDBJ databases">
        <authorList>
            <person name="Varghese N."/>
            <person name="Submissions S."/>
        </authorList>
    </citation>
    <scope>NUCLEOTIDE SEQUENCE [LARGE SCALE GENOMIC DNA]</scope>
    <source>
        <strain evidence="4">ATCC 12950</strain>
    </source>
</reference>
<dbReference type="SMART" id="SM00421">
    <property type="entry name" value="HTH_LUXR"/>
    <property type="match status" value="1"/>
</dbReference>
<dbReference type="PRINTS" id="PR00038">
    <property type="entry name" value="HTHLUXR"/>
</dbReference>
<dbReference type="GO" id="GO:0003677">
    <property type="term" value="F:DNA binding"/>
    <property type="evidence" value="ECO:0007669"/>
    <property type="project" value="InterPro"/>
</dbReference>
<dbReference type="GO" id="GO:0006355">
    <property type="term" value="P:regulation of DNA-templated transcription"/>
    <property type="evidence" value="ECO:0007669"/>
    <property type="project" value="InterPro"/>
</dbReference>
<evidence type="ECO:0000313" key="3">
    <source>
        <dbReference type="EMBL" id="SIR65083.1"/>
    </source>
</evidence>
<protein>
    <submittedName>
        <fullName evidence="3">Predicted ATPase</fullName>
    </submittedName>
</protein>
<evidence type="ECO:0000256" key="1">
    <source>
        <dbReference type="SAM" id="MobiDB-lite"/>
    </source>
</evidence>
<evidence type="ECO:0000313" key="4">
    <source>
        <dbReference type="Proteomes" id="UP000186096"/>
    </source>
</evidence>
<dbReference type="SUPFAM" id="SSF46894">
    <property type="entry name" value="C-terminal effector domain of the bipartite response regulators"/>
    <property type="match status" value="1"/>
</dbReference>
<accession>A0A1N7CND6</accession>
<dbReference type="GO" id="GO:0043531">
    <property type="term" value="F:ADP binding"/>
    <property type="evidence" value="ECO:0007669"/>
    <property type="project" value="InterPro"/>
</dbReference>
<gene>
    <name evidence="3" type="ORF">SAMN05421833_11299</name>
</gene>
<dbReference type="EMBL" id="FTNI01000012">
    <property type="protein sequence ID" value="SIR65083.1"/>
    <property type="molecule type" value="Genomic_DNA"/>
</dbReference>
<dbReference type="Proteomes" id="UP000186096">
    <property type="component" value="Unassembled WGS sequence"/>
</dbReference>
<feature type="region of interest" description="Disordered" evidence="1">
    <location>
        <begin position="783"/>
        <end position="807"/>
    </location>
</feature>
<dbReference type="Pfam" id="PF25872">
    <property type="entry name" value="HTH_77"/>
    <property type="match status" value="1"/>
</dbReference>
<dbReference type="AlphaFoldDB" id="A0A1N7CND6"/>
<dbReference type="Gene3D" id="3.40.50.300">
    <property type="entry name" value="P-loop containing nucleotide triphosphate hydrolases"/>
    <property type="match status" value="1"/>
</dbReference>
<dbReference type="InterPro" id="IPR002182">
    <property type="entry name" value="NB-ARC"/>
</dbReference>